<feature type="signal peptide" evidence="1">
    <location>
        <begin position="1"/>
        <end position="27"/>
    </location>
</feature>
<evidence type="ECO:0000313" key="4">
    <source>
        <dbReference type="Proteomes" id="UP000651050"/>
    </source>
</evidence>
<dbReference type="AlphaFoldDB" id="A0A931H5S3"/>
<keyword evidence="4" id="KW-1185">Reference proteome</keyword>
<comment type="caution">
    <text evidence="3">The sequence shown here is derived from an EMBL/GenBank/DDBJ whole genome shotgun (WGS) entry which is preliminary data.</text>
</comment>
<dbReference type="EMBL" id="JADWYS010000001">
    <property type="protein sequence ID" value="MBG9389096.1"/>
    <property type="molecule type" value="Genomic_DNA"/>
</dbReference>
<reference evidence="3" key="1">
    <citation type="submission" date="2020-11" db="EMBL/GenBank/DDBJ databases">
        <title>Bacterial whole genome sequence for Caenimonas sp. DR4.4.</title>
        <authorList>
            <person name="Le V."/>
            <person name="Ko S.-R."/>
            <person name="Ahn C.-Y."/>
            <person name="Oh H.-M."/>
        </authorList>
    </citation>
    <scope>NUCLEOTIDE SEQUENCE</scope>
    <source>
        <strain evidence="3">DR4.4</strain>
    </source>
</reference>
<proteinExistence type="predicted"/>
<dbReference type="RefSeq" id="WP_196986912.1">
    <property type="nucleotide sequence ID" value="NZ_JADWYS010000001.1"/>
</dbReference>
<dbReference type="InterPro" id="IPR002048">
    <property type="entry name" value="EF_hand_dom"/>
</dbReference>
<gene>
    <name evidence="3" type="ORF">I5803_13755</name>
</gene>
<sequence>MTSLSVSRAALRLACLAALLAANAGHAQTQRAIGSAPPVPGPSLAARTAIPNNVSNPGVPAGSPVVDPGVQQTNVMGAGGGSRPVLMLPGSYTPVQVAGSFIAADGNRDGELTRAEAQRLTIAPFSFEDMDANHDGVLTRSEYEDALR</sequence>
<dbReference type="Gene3D" id="1.10.238.10">
    <property type="entry name" value="EF-hand"/>
    <property type="match status" value="1"/>
</dbReference>
<dbReference type="InterPro" id="IPR018247">
    <property type="entry name" value="EF_Hand_1_Ca_BS"/>
</dbReference>
<keyword evidence="1" id="KW-0732">Signal</keyword>
<evidence type="ECO:0000256" key="1">
    <source>
        <dbReference type="SAM" id="SignalP"/>
    </source>
</evidence>
<feature type="domain" description="EF-hand" evidence="2">
    <location>
        <begin position="118"/>
        <end position="148"/>
    </location>
</feature>
<evidence type="ECO:0000259" key="2">
    <source>
        <dbReference type="PROSITE" id="PS50222"/>
    </source>
</evidence>
<protein>
    <submittedName>
        <fullName evidence="3">EF-hand domain-containing protein</fullName>
    </submittedName>
</protein>
<dbReference type="GO" id="GO:0005509">
    <property type="term" value="F:calcium ion binding"/>
    <property type="evidence" value="ECO:0007669"/>
    <property type="project" value="InterPro"/>
</dbReference>
<organism evidence="3 4">
    <name type="scientific">Caenimonas aquaedulcis</name>
    <dbReference type="NCBI Taxonomy" id="2793270"/>
    <lineage>
        <taxon>Bacteria</taxon>
        <taxon>Pseudomonadati</taxon>
        <taxon>Pseudomonadota</taxon>
        <taxon>Betaproteobacteria</taxon>
        <taxon>Burkholderiales</taxon>
        <taxon>Comamonadaceae</taxon>
        <taxon>Caenimonas</taxon>
    </lineage>
</organism>
<dbReference type="Proteomes" id="UP000651050">
    <property type="component" value="Unassembled WGS sequence"/>
</dbReference>
<name>A0A931H5S3_9BURK</name>
<dbReference type="PROSITE" id="PS00018">
    <property type="entry name" value="EF_HAND_1"/>
    <property type="match status" value="1"/>
</dbReference>
<dbReference type="InterPro" id="IPR011992">
    <property type="entry name" value="EF-hand-dom_pair"/>
</dbReference>
<dbReference type="PROSITE" id="PS50222">
    <property type="entry name" value="EF_HAND_2"/>
    <property type="match status" value="1"/>
</dbReference>
<dbReference type="Pfam" id="PF13202">
    <property type="entry name" value="EF-hand_5"/>
    <property type="match status" value="2"/>
</dbReference>
<dbReference type="SUPFAM" id="SSF47473">
    <property type="entry name" value="EF-hand"/>
    <property type="match status" value="1"/>
</dbReference>
<accession>A0A931H5S3</accession>
<evidence type="ECO:0000313" key="3">
    <source>
        <dbReference type="EMBL" id="MBG9389096.1"/>
    </source>
</evidence>
<feature type="chain" id="PRO_5037917481" evidence="1">
    <location>
        <begin position="28"/>
        <end position="148"/>
    </location>
</feature>